<accession>A0A7X1CRB3</accession>
<feature type="transmembrane region" description="Helical" evidence="7">
    <location>
        <begin position="317"/>
        <end position="336"/>
    </location>
</feature>
<dbReference type="Proteomes" id="UP000535908">
    <property type="component" value="Unassembled WGS sequence"/>
</dbReference>
<evidence type="ECO:0000256" key="7">
    <source>
        <dbReference type="SAM" id="Phobius"/>
    </source>
</evidence>
<feature type="transmembrane region" description="Helical" evidence="7">
    <location>
        <begin position="253"/>
        <end position="270"/>
    </location>
</feature>
<evidence type="ECO:0000256" key="1">
    <source>
        <dbReference type="ARBA" id="ARBA00004651"/>
    </source>
</evidence>
<feature type="transmembrane region" description="Helical" evidence="7">
    <location>
        <begin position="226"/>
        <end position="247"/>
    </location>
</feature>
<feature type="transmembrane region" description="Helical" evidence="7">
    <location>
        <begin position="85"/>
        <end position="102"/>
    </location>
</feature>
<feature type="domain" description="Acyltransferase 3" evidence="8">
    <location>
        <begin position="9"/>
        <end position="334"/>
    </location>
</feature>
<keyword evidence="9" id="KW-0808">Transferase</keyword>
<feature type="transmembrane region" description="Helical" evidence="7">
    <location>
        <begin position="147"/>
        <end position="165"/>
    </location>
</feature>
<dbReference type="GO" id="GO:0005886">
    <property type="term" value="C:plasma membrane"/>
    <property type="evidence" value="ECO:0007669"/>
    <property type="project" value="UniProtKB-SubCell"/>
</dbReference>
<keyword evidence="4 7" id="KW-0812">Transmembrane</keyword>
<dbReference type="GO" id="GO:0016413">
    <property type="term" value="F:O-acetyltransferase activity"/>
    <property type="evidence" value="ECO:0007669"/>
    <property type="project" value="TreeGrafter"/>
</dbReference>
<dbReference type="AlphaFoldDB" id="A0A7X1CRB3"/>
<dbReference type="EMBL" id="JAARWN010000030">
    <property type="protein sequence ID" value="MBC1937915.1"/>
    <property type="molecule type" value="Genomic_DNA"/>
</dbReference>
<reference evidence="9 10" key="1">
    <citation type="submission" date="2020-03" db="EMBL/GenBank/DDBJ databases">
        <title>Soil Listeria distribution.</title>
        <authorList>
            <person name="Liao J."/>
            <person name="Wiedmann M."/>
        </authorList>
    </citation>
    <scope>NUCLEOTIDE SEQUENCE [LARGE SCALE GENOMIC DNA]</scope>
    <source>
        <strain evidence="9 10">FSL L7-0741</strain>
    </source>
</reference>
<keyword evidence="6 7" id="KW-0472">Membrane</keyword>
<evidence type="ECO:0000313" key="9">
    <source>
        <dbReference type="EMBL" id="MBC1937915.1"/>
    </source>
</evidence>
<evidence type="ECO:0000256" key="5">
    <source>
        <dbReference type="ARBA" id="ARBA00022989"/>
    </source>
</evidence>
<feature type="transmembrane region" description="Helical" evidence="7">
    <location>
        <begin position="123"/>
        <end position="141"/>
    </location>
</feature>
<dbReference type="PANTHER" id="PTHR40074">
    <property type="entry name" value="O-ACETYLTRANSFERASE WECH"/>
    <property type="match status" value="1"/>
</dbReference>
<keyword evidence="9" id="KW-0012">Acyltransferase</keyword>
<feature type="transmembrane region" description="Helical" evidence="7">
    <location>
        <begin position="282"/>
        <end position="305"/>
    </location>
</feature>
<protein>
    <submittedName>
        <fullName evidence="9">Acyltransferase family protein</fullName>
    </submittedName>
</protein>
<feature type="transmembrane region" description="Helical" evidence="7">
    <location>
        <begin position="196"/>
        <end position="214"/>
    </location>
</feature>
<keyword evidence="5 7" id="KW-1133">Transmembrane helix</keyword>
<feature type="transmembrane region" description="Helical" evidence="7">
    <location>
        <begin position="16"/>
        <end position="37"/>
    </location>
</feature>
<gene>
    <name evidence="9" type="ORF">HCA69_16250</name>
</gene>
<comment type="caution">
    <text evidence="9">The sequence shown here is derived from an EMBL/GenBank/DDBJ whole genome shotgun (WGS) entry which is preliminary data.</text>
</comment>
<feature type="transmembrane region" description="Helical" evidence="7">
    <location>
        <begin position="44"/>
        <end position="65"/>
    </location>
</feature>
<evidence type="ECO:0000256" key="4">
    <source>
        <dbReference type="ARBA" id="ARBA00022692"/>
    </source>
</evidence>
<dbReference type="PANTHER" id="PTHR40074:SF2">
    <property type="entry name" value="O-ACETYLTRANSFERASE WECH"/>
    <property type="match status" value="1"/>
</dbReference>
<comment type="similarity">
    <text evidence="2">Belongs to the acyltransferase 3 family.</text>
</comment>
<keyword evidence="3" id="KW-1003">Cell membrane</keyword>
<evidence type="ECO:0000313" key="10">
    <source>
        <dbReference type="Proteomes" id="UP000535908"/>
    </source>
</evidence>
<organism evidence="9 10">
    <name type="scientific">Listeria grandensis</name>
    <dbReference type="NCBI Taxonomy" id="1494963"/>
    <lineage>
        <taxon>Bacteria</taxon>
        <taxon>Bacillati</taxon>
        <taxon>Bacillota</taxon>
        <taxon>Bacilli</taxon>
        <taxon>Bacillales</taxon>
        <taxon>Listeriaceae</taxon>
        <taxon>Listeria</taxon>
    </lineage>
</organism>
<evidence type="ECO:0000256" key="3">
    <source>
        <dbReference type="ARBA" id="ARBA00022475"/>
    </source>
</evidence>
<evidence type="ECO:0000256" key="2">
    <source>
        <dbReference type="ARBA" id="ARBA00007400"/>
    </source>
</evidence>
<name>A0A7X1CRB3_9LIST</name>
<dbReference type="InterPro" id="IPR002656">
    <property type="entry name" value="Acyl_transf_3_dom"/>
</dbReference>
<comment type="subcellular location">
    <subcellularLocation>
        <location evidence="1">Cell membrane</location>
        <topology evidence="1">Multi-pass membrane protein</topology>
    </subcellularLocation>
</comment>
<sequence>MMTRTQTYKEIDTFRLVAALLVIAIHTYPFLSFSPAFEVMFSRVFARVAVPFFLMVSGYLLIGPFANKPFYPNLSRIKNFLKRTTYVYCIAILLYLPLSVYTNKISFDTSIISTLKMIFFSGTFYHLWYFPATILAIAWITFLLKNISFTSVFVISIVLYVIGLGGDNYYNFIRVYPVMEGFYNIIFQIFGNTRNGLFFAPLFIMLGALAYKNMQVEQRSMKRSEIILFVCSLLMLMLEGAYIHYLTKPAYDDMYIFLVPTSYLLFRWLMTIRLPAIRYARPLSLLLFLLHPIGILIVRAIAKILHFEVFLIHHSMLHYIAVVLITLALSYMCLWVSSSRFWKHAKQILTPQ</sequence>
<evidence type="ECO:0000259" key="8">
    <source>
        <dbReference type="Pfam" id="PF01757"/>
    </source>
</evidence>
<dbReference type="GO" id="GO:0009246">
    <property type="term" value="P:enterobacterial common antigen biosynthetic process"/>
    <property type="evidence" value="ECO:0007669"/>
    <property type="project" value="TreeGrafter"/>
</dbReference>
<proteinExistence type="inferred from homology"/>
<dbReference type="Pfam" id="PF01757">
    <property type="entry name" value="Acyl_transf_3"/>
    <property type="match status" value="1"/>
</dbReference>
<dbReference type="RefSeq" id="WP_185528071.1">
    <property type="nucleotide sequence ID" value="NZ_JAARRE010000007.1"/>
</dbReference>
<evidence type="ECO:0000256" key="6">
    <source>
        <dbReference type="ARBA" id="ARBA00023136"/>
    </source>
</evidence>